<dbReference type="Proteomes" id="UP000000387">
    <property type="component" value="Chromosome"/>
</dbReference>
<gene>
    <name evidence="1" type="ordered locus">HMPREF0733_10748</name>
</gene>
<evidence type="ECO:0000313" key="1">
    <source>
        <dbReference type="EMBL" id="ADP40206.1"/>
    </source>
</evidence>
<dbReference type="AlphaFoldDB" id="E3H258"/>
<dbReference type="HOGENOM" id="CLU_3065844_0_0_11"/>
<reference evidence="2" key="1">
    <citation type="submission" date="2010-10" db="EMBL/GenBank/DDBJ databases">
        <title>The complete genome of Rothia dentocariosa ATCC 17931.</title>
        <authorList>
            <person name="Muzny D."/>
            <person name="Qin X."/>
            <person name="Buhay C."/>
            <person name="Dugan-Rocha S."/>
            <person name="Ding Y."/>
            <person name="Chen G."/>
            <person name="Hawes A."/>
            <person name="Holder M."/>
            <person name="Jhangiani S."/>
            <person name="Johnson A."/>
            <person name="Khan Z."/>
            <person name="Li Z."/>
            <person name="Liu W."/>
            <person name="Liu X."/>
            <person name="Perez L."/>
            <person name="Shen H."/>
            <person name="Wang Q."/>
            <person name="Watt J."/>
            <person name="Xi L."/>
            <person name="Xin Y."/>
            <person name="Zhou J."/>
            <person name="Deng J."/>
            <person name="Jiang H."/>
            <person name="Liu Y."/>
            <person name="Qu J."/>
            <person name="Song X.-Z."/>
            <person name="Zhang L."/>
            <person name="Villasana D."/>
            <person name="Johnson A."/>
            <person name="Liu J."/>
            <person name="Liyanage D."/>
            <person name="Lorensuhewa L."/>
            <person name="Robinson T."/>
            <person name="Song A."/>
            <person name="Song B.-B."/>
            <person name="Dinh H."/>
            <person name="Thornton R."/>
            <person name="Coyle M."/>
            <person name="Francisco L."/>
            <person name="Jackson L."/>
            <person name="Javaid M."/>
            <person name="Korchina V."/>
            <person name="Kovar C."/>
            <person name="Mata R."/>
            <person name="Mathew T."/>
            <person name="Ngo R."/>
            <person name="Nguyen L."/>
            <person name="Nguyen N."/>
            <person name="Okwuonu G."/>
            <person name="Ongeri F."/>
            <person name="Pham C."/>
            <person name="Simmons D."/>
            <person name="Wilczek-Boney K."/>
            <person name="Hale W."/>
            <person name="Jakkamsetti A."/>
            <person name="Pham P."/>
            <person name="Ruth R."/>
            <person name="San Lucas F."/>
            <person name="Warren J."/>
            <person name="Zhang J."/>
            <person name="Zhao Z."/>
            <person name="Zhou C."/>
            <person name="Zhu D."/>
            <person name="Lee S."/>
            <person name="Bess C."/>
            <person name="Blankenburg K."/>
            <person name="Forbes L."/>
            <person name="Fu Q."/>
            <person name="Gubbala S."/>
            <person name="Hirani K."/>
            <person name="Jayaseelan J.C."/>
            <person name="Lara F."/>
            <person name="Munidasa M."/>
            <person name="Palculict T."/>
            <person name="Patil S."/>
            <person name="Pu L.-L."/>
            <person name="Saada N."/>
            <person name="Tang L."/>
            <person name="Weissenberger G."/>
            <person name="Zhu Y."/>
            <person name="Hemphill L."/>
            <person name="Shang Y."/>
            <person name="Youmans B."/>
            <person name="Ayvaz T."/>
            <person name="Ross M."/>
            <person name="Santibanez J."/>
            <person name="Aqrawi P."/>
            <person name="Gross S."/>
            <person name="Joshi V."/>
            <person name="Fowler G."/>
            <person name="Nazareth L."/>
            <person name="Reid J."/>
            <person name="Worley K."/>
            <person name="Petrosino J."/>
            <person name="Highlander S."/>
            <person name="Gibbs R."/>
        </authorList>
    </citation>
    <scope>NUCLEOTIDE SEQUENCE [LARGE SCALE GENOMIC DNA]</scope>
    <source>
        <strain evidence="2">ATCC 17931 / CDC X599 / XDIA</strain>
    </source>
</reference>
<sequence length="53" mass="6362">MGCFREFEERHELPTAFLPQESTHGDFCIMVKPWRTPGRGQYYLYPTNIWVIL</sequence>
<protein>
    <submittedName>
        <fullName evidence="1">Uncharacterized protein</fullName>
    </submittedName>
</protein>
<dbReference type="EMBL" id="CP002280">
    <property type="protein sequence ID" value="ADP40206.1"/>
    <property type="molecule type" value="Genomic_DNA"/>
</dbReference>
<name>E3H258_ROTDC</name>
<organism evidence="1 2">
    <name type="scientific">Rothia dentocariosa (strain ATCC 17931 / CDC X599 / XDIA)</name>
    <dbReference type="NCBI Taxonomy" id="762948"/>
    <lineage>
        <taxon>Bacteria</taxon>
        <taxon>Bacillati</taxon>
        <taxon>Actinomycetota</taxon>
        <taxon>Actinomycetes</taxon>
        <taxon>Micrococcales</taxon>
        <taxon>Micrococcaceae</taxon>
        <taxon>Rothia</taxon>
    </lineage>
</organism>
<accession>E3H258</accession>
<proteinExistence type="predicted"/>
<dbReference type="KEGG" id="rdn:HMPREF0733_10748"/>
<evidence type="ECO:0000313" key="2">
    <source>
        <dbReference type="Proteomes" id="UP000000387"/>
    </source>
</evidence>